<name>A0ABD0P6U9_CIRMR</name>
<evidence type="ECO:0000313" key="1">
    <source>
        <dbReference type="EMBL" id="KAL0169316.1"/>
    </source>
</evidence>
<proteinExistence type="predicted"/>
<keyword evidence="2" id="KW-1185">Reference proteome</keyword>
<reference evidence="1 2" key="1">
    <citation type="submission" date="2024-05" db="EMBL/GenBank/DDBJ databases">
        <title>Genome sequencing and assembly of Indian major carp, Cirrhinus mrigala (Hamilton, 1822).</title>
        <authorList>
            <person name="Mohindra V."/>
            <person name="Chowdhury L.M."/>
            <person name="Lal K."/>
            <person name="Jena J.K."/>
        </authorList>
    </citation>
    <scope>NUCLEOTIDE SEQUENCE [LARGE SCALE GENOMIC DNA]</scope>
    <source>
        <strain evidence="1">CM1030</strain>
        <tissue evidence="1">Blood</tissue>
    </source>
</reference>
<dbReference type="EMBL" id="JAMKFB020000017">
    <property type="protein sequence ID" value="KAL0169316.1"/>
    <property type="molecule type" value="Genomic_DNA"/>
</dbReference>
<feature type="non-terminal residue" evidence="1">
    <location>
        <position position="57"/>
    </location>
</feature>
<dbReference type="PANTHER" id="PTHR14187">
    <property type="entry name" value="ALPHA KINASE/ELONGATION FACTOR 2 KINASE"/>
    <property type="match status" value="1"/>
</dbReference>
<dbReference type="PANTHER" id="PTHR14187:SF46">
    <property type="entry name" value="HEAT SHOCK 70 KDA PROTEIN 12A"/>
    <property type="match status" value="1"/>
</dbReference>
<sequence length="57" mass="6112">AGLVSRDNPDQLIIALEPEAASIYCRKLRLHQMVDLGNKTALNGYSPTENVGAGMAQ</sequence>
<dbReference type="AlphaFoldDB" id="A0ABD0P6U9"/>
<accession>A0ABD0P6U9</accession>
<dbReference type="Proteomes" id="UP001529510">
    <property type="component" value="Unassembled WGS sequence"/>
</dbReference>
<feature type="non-terminal residue" evidence="1">
    <location>
        <position position="1"/>
    </location>
</feature>
<protein>
    <submittedName>
        <fullName evidence="1">Uncharacterized protein</fullName>
    </submittedName>
</protein>
<comment type="caution">
    <text evidence="1">The sequence shown here is derived from an EMBL/GenBank/DDBJ whole genome shotgun (WGS) entry which is preliminary data.</text>
</comment>
<organism evidence="1 2">
    <name type="scientific">Cirrhinus mrigala</name>
    <name type="common">Mrigala</name>
    <dbReference type="NCBI Taxonomy" id="683832"/>
    <lineage>
        <taxon>Eukaryota</taxon>
        <taxon>Metazoa</taxon>
        <taxon>Chordata</taxon>
        <taxon>Craniata</taxon>
        <taxon>Vertebrata</taxon>
        <taxon>Euteleostomi</taxon>
        <taxon>Actinopterygii</taxon>
        <taxon>Neopterygii</taxon>
        <taxon>Teleostei</taxon>
        <taxon>Ostariophysi</taxon>
        <taxon>Cypriniformes</taxon>
        <taxon>Cyprinidae</taxon>
        <taxon>Labeoninae</taxon>
        <taxon>Labeonini</taxon>
        <taxon>Cirrhinus</taxon>
    </lineage>
</organism>
<gene>
    <name evidence="1" type="ORF">M9458_033912</name>
</gene>
<evidence type="ECO:0000313" key="2">
    <source>
        <dbReference type="Proteomes" id="UP001529510"/>
    </source>
</evidence>